<evidence type="ECO:0000313" key="3">
    <source>
        <dbReference type="Proteomes" id="UP001283361"/>
    </source>
</evidence>
<name>A0AAE0Z2A2_9GAST</name>
<sequence length="131" mass="14478">MTGRREMRAMPGSARRLQANQDMSCKADDTAPPGDMCSRLPQSTLPLPFLLELFRTGDKNAQRLLCSMGNHSLNTNIVSRRQTAYQGYSCMEKSIQNGKTKTKIFKNRETLSCGSSDGTDIVKRSVDASVV</sequence>
<feature type="region of interest" description="Disordered" evidence="1">
    <location>
        <begin position="1"/>
        <end position="35"/>
    </location>
</feature>
<protein>
    <submittedName>
        <fullName evidence="2">Uncharacterized protein</fullName>
    </submittedName>
</protein>
<evidence type="ECO:0000256" key="1">
    <source>
        <dbReference type="SAM" id="MobiDB-lite"/>
    </source>
</evidence>
<accession>A0AAE0Z2A2</accession>
<reference evidence="2" key="1">
    <citation type="journal article" date="2023" name="G3 (Bethesda)">
        <title>A reference genome for the long-term kleptoplast-retaining sea slug Elysia crispata morphotype clarki.</title>
        <authorList>
            <person name="Eastman K.E."/>
            <person name="Pendleton A.L."/>
            <person name="Shaikh M.A."/>
            <person name="Suttiyut T."/>
            <person name="Ogas R."/>
            <person name="Tomko P."/>
            <person name="Gavelis G."/>
            <person name="Widhalm J.R."/>
            <person name="Wisecaver J.H."/>
        </authorList>
    </citation>
    <scope>NUCLEOTIDE SEQUENCE</scope>
    <source>
        <strain evidence="2">ECLA1</strain>
    </source>
</reference>
<dbReference type="EMBL" id="JAWDGP010004941">
    <property type="protein sequence ID" value="KAK3760811.1"/>
    <property type="molecule type" value="Genomic_DNA"/>
</dbReference>
<dbReference type="AlphaFoldDB" id="A0AAE0Z2A2"/>
<dbReference type="Proteomes" id="UP001283361">
    <property type="component" value="Unassembled WGS sequence"/>
</dbReference>
<evidence type="ECO:0000313" key="2">
    <source>
        <dbReference type="EMBL" id="KAK3760811.1"/>
    </source>
</evidence>
<comment type="caution">
    <text evidence="2">The sequence shown here is derived from an EMBL/GenBank/DDBJ whole genome shotgun (WGS) entry which is preliminary data.</text>
</comment>
<organism evidence="2 3">
    <name type="scientific">Elysia crispata</name>
    <name type="common">lettuce slug</name>
    <dbReference type="NCBI Taxonomy" id="231223"/>
    <lineage>
        <taxon>Eukaryota</taxon>
        <taxon>Metazoa</taxon>
        <taxon>Spiralia</taxon>
        <taxon>Lophotrochozoa</taxon>
        <taxon>Mollusca</taxon>
        <taxon>Gastropoda</taxon>
        <taxon>Heterobranchia</taxon>
        <taxon>Euthyneura</taxon>
        <taxon>Panpulmonata</taxon>
        <taxon>Sacoglossa</taxon>
        <taxon>Placobranchoidea</taxon>
        <taxon>Plakobranchidae</taxon>
        <taxon>Elysia</taxon>
    </lineage>
</organism>
<gene>
    <name evidence="2" type="ORF">RRG08_056440</name>
</gene>
<keyword evidence="3" id="KW-1185">Reference proteome</keyword>
<proteinExistence type="predicted"/>